<name>A0A2G2VT16_CAPBA</name>
<dbReference type="SUPFAM" id="SSF50978">
    <property type="entry name" value="WD40 repeat-like"/>
    <property type="match status" value="1"/>
</dbReference>
<dbReference type="AlphaFoldDB" id="A0A2G2VT16"/>
<feature type="compositionally biased region" description="Basic and acidic residues" evidence="1">
    <location>
        <begin position="237"/>
        <end position="256"/>
    </location>
</feature>
<feature type="region of interest" description="Disordered" evidence="1">
    <location>
        <begin position="235"/>
        <end position="256"/>
    </location>
</feature>
<dbReference type="InterPro" id="IPR045182">
    <property type="entry name" value="JINGUBANG-like"/>
</dbReference>
<organism evidence="2 3">
    <name type="scientific">Capsicum baccatum</name>
    <name type="common">Peruvian pepper</name>
    <dbReference type="NCBI Taxonomy" id="33114"/>
    <lineage>
        <taxon>Eukaryota</taxon>
        <taxon>Viridiplantae</taxon>
        <taxon>Streptophyta</taxon>
        <taxon>Embryophyta</taxon>
        <taxon>Tracheophyta</taxon>
        <taxon>Spermatophyta</taxon>
        <taxon>Magnoliopsida</taxon>
        <taxon>eudicotyledons</taxon>
        <taxon>Gunneridae</taxon>
        <taxon>Pentapetalae</taxon>
        <taxon>asterids</taxon>
        <taxon>lamiids</taxon>
        <taxon>Solanales</taxon>
        <taxon>Solanaceae</taxon>
        <taxon>Solanoideae</taxon>
        <taxon>Capsiceae</taxon>
        <taxon>Capsicum</taxon>
    </lineage>
</organism>
<dbReference type="Gene3D" id="2.130.10.10">
    <property type="entry name" value="YVTN repeat-like/Quinoprotein amine dehydrogenase"/>
    <property type="match status" value="1"/>
</dbReference>
<dbReference type="PANTHER" id="PTHR22844">
    <property type="entry name" value="F-BOX AND WD40 DOMAIN PROTEIN"/>
    <property type="match status" value="1"/>
</dbReference>
<dbReference type="PANTHER" id="PTHR22844:SF387">
    <property type="entry name" value="F3I6.5 PROTEIN"/>
    <property type="match status" value="1"/>
</dbReference>
<evidence type="ECO:0000256" key="1">
    <source>
        <dbReference type="SAM" id="MobiDB-lite"/>
    </source>
</evidence>
<reference evidence="3" key="2">
    <citation type="journal article" date="2017" name="J. Anim. Genet.">
        <title>Multiple reference genome sequences of hot pepper reveal the massive evolution of plant disease resistance genes by retroduplication.</title>
        <authorList>
            <person name="Kim S."/>
            <person name="Park J."/>
            <person name="Yeom S.-I."/>
            <person name="Kim Y.-M."/>
            <person name="Seo E."/>
            <person name="Kim K.-T."/>
            <person name="Kim M.-S."/>
            <person name="Lee J.M."/>
            <person name="Cheong K."/>
            <person name="Shin H.-S."/>
            <person name="Kim S.-B."/>
            <person name="Han K."/>
            <person name="Lee J."/>
            <person name="Park M."/>
            <person name="Lee H.-A."/>
            <person name="Lee H.-Y."/>
            <person name="Lee Y."/>
            <person name="Oh S."/>
            <person name="Lee J.H."/>
            <person name="Choi E."/>
            <person name="Choi E."/>
            <person name="Lee S.E."/>
            <person name="Jeon J."/>
            <person name="Kim H."/>
            <person name="Choi G."/>
            <person name="Song H."/>
            <person name="Lee J."/>
            <person name="Lee S.-C."/>
            <person name="Kwon J.-K."/>
            <person name="Lee H.-Y."/>
            <person name="Koo N."/>
            <person name="Hong Y."/>
            <person name="Kim R.W."/>
            <person name="Kang W.-H."/>
            <person name="Huh J.H."/>
            <person name="Kang B.-C."/>
            <person name="Yang T.-J."/>
            <person name="Lee Y.-H."/>
            <person name="Bennetzen J.L."/>
            <person name="Choi D."/>
        </authorList>
    </citation>
    <scope>NUCLEOTIDE SEQUENCE [LARGE SCALE GENOMIC DNA]</scope>
    <source>
        <strain evidence="3">cv. PBC81</strain>
    </source>
</reference>
<dbReference type="InterPro" id="IPR036322">
    <property type="entry name" value="WD40_repeat_dom_sf"/>
</dbReference>
<proteinExistence type="predicted"/>
<dbReference type="Proteomes" id="UP000224567">
    <property type="component" value="Unassembled WGS sequence"/>
</dbReference>
<dbReference type="OrthoDB" id="1304502at2759"/>
<reference evidence="2 3" key="1">
    <citation type="journal article" date="2017" name="Genome Biol.">
        <title>New reference genome sequences of hot pepper reveal the massive evolution of plant disease-resistance genes by retroduplication.</title>
        <authorList>
            <person name="Kim S."/>
            <person name="Park J."/>
            <person name="Yeom S.I."/>
            <person name="Kim Y.M."/>
            <person name="Seo E."/>
            <person name="Kim K.T."/>
            <person name="Kim M.S."/>
            <person name="Lee J.M."/>
            <person name="Cheong K."/>
            <person name="Shin H.S."/>
            <person name="Kim S.B."/>
            <person name="Han K."/>
            <person name="Lee J."/>
            <person name="Park M."/>
            <person name="Lee H.A."/>
            <person name="Lee H.Y."/>
            <person name="Lee Y."/>
            <person name="Oh S."/>
            <person name="Lee J.H."/>
            <person name="Choi E."/>
            <person name="Choi E."/>
            <person name="Lee S.E."/>
            <person name="Jeon J."/>
            <person name="Kim H."/>
            <person name="Choi G."/>
            <person name="Song H."/>
            <person name="Lee J."/>
            <person name="Lee S.C."/>
            <person name="Kwon J.K."/>
            <person name="Lee H.Y."/>
            <person name="Koo N."/>
            <person name="Hong Y."/>
            <person name="Kim R.W."/>
            <person name="Kang W.H."/>
            <person name="Huh J.H."/>
            <person name="Kang B.C."/>
            <person name="Yang T.J."/>
            <person name="Lee Y.H."/>
            <person name="Bennetzen J.L."/>
            <person name="Choi D."/>
        </authorList>
    </citation>
    <scope>NUCLEOTIDE SEQUENCE [LARGE SCALE GENOMIC DNA]</scope>
    <source>
        <strain evidence="3">cv. PBC81</strain>
    </source>
</reference>
<protein>
    <submittedName>
        <fullName evidence="2">Uncharacterized protein</fullName>
    </submittedName>
</protein>
<dbReference type="STRING" id="33114.A0A2G2VT16"/>
<evidence type="ECO:0000313" key="2">
    <source>
        <dbReference type="EMBL" id="PHT36129.1"/>
    </source>
</evidence>
<keyword evidence="3" id="KW-1185">Reference proteome</keyword>
<evidence type="ECO:0000313" key="3">
    <source>
        <dbReference type="Proteomes" id="UP000224567"/>
    </source>
</evidence>
<sequence>MIARFGICLSTSQAGVEQVGRTSKADGARVTSIGLFSPVLHSFDLFEVPQFSLKGVTTSIKTHLDTSLDGIMNRIMSLEFKCESIVELIQGLDKSCDRQGVGIANFKGVDQMQKQNVLILEDEVKFELSSQICTKLQSKEINLSTPPEKKAKGVVKAFSLEHEPPSNNDSEDKRFSVLNQKLDKLQSTCSKKFKKILDANKFLKSALSEIKRLLLGKLKVDGDILSDKQSYNLQVEPSHDPIVHDQSDDPHRPPENERFELGGINVDTKDMISDVDGTKKFLNVDSTTCNVETSAEHADNISCLAICNGYIYSGSWGKSLKVWRTSDLKYLELIKAYDTGFVYCITRSPMPECVTYCLSFEPINVVFLCVSLLEIPVTFSISDCGAFVCAFDEYFIHGRDISKEIEIGYVRIRCMVSHLFEIPSIDESYSSGP</sequence>
<comment type="caution">
    <text evidence="2">The sequence shown here is derived from an EMBL/GenBank/DDBJ whole genome shotgun (WGS) entry which is preliminary data.</text>
</comment>
<accession>A0A2G2VT16</accession>
<dbReference type="InterPro" id="IPR015943">
    <property type="entry name" value="WD40/YVTN_repeat-like_dom_sf"/>
</dbReference>
<gene>
    <name evidence="2" type="ORF">CQW23_23829</name>
</gene>
<dbReference type="EMBL" id="MLFT02000010">
    <property type="protein sequence ID" value="PHT36129.1"/>
    <property type="molecule type" value="Genomic_DNA"/>
</dbReference>